<gene>
    <name evidence="3" type="ORF">AT274_06620</name>
    <name evidence="4" type="ORF">JCR31_03090</name>
</gene>
<dbReference type="Proteomes" id="UP000613452">
    <property type="component" value="Unassembled WGS sequence"/>
</dbReference>
<name>A0A150AUA0_BACCE</name>
<evidence type="ECO:0008006" key="7">
    <source>
        <dbReference type="Google" id="ProtNLM"/>
    </source>
</evidence>
<evidence type="ECO:0000313" key="3">
    <source>
        <dbReference type="EMBL" id="KXX85059.1"/>
    </source>
</evidence>
<dbReference type="PROSITE" id="PS51257">
    <property type="entry name" value="PROKAR_LIPOPROTEIN"/>
    <property type="match status" value="1"/>
</dbReference>
<feature type="compositionally biased region" description="Polar residues" evidence="1">
    <location>
        <begin position="152"/>
        <end position="173"/>
    </location>
</feature>
<accession>A0A150AUA0</accession>
<organism evidence="3 5">
    <name type="scientific">Bacillus cereus</name>
    <dbReference type="NCBI Taxonomy" id="1396"/>
    <lineage>
        <taxon>Bacteria</taxon>
        <taxon>Bacillati</taxon>
        <taxon>Bacillota</taxon>
        <taxon>Bacilli</taxon>
        <taxon>Bacillales</taxon>
        <taxon>Bacillaceae</taxon>
        <taxon>Bacillus</taxon>
        <taxon>Bacillus cereus group</taxon>
    </lineage>
</organism>
<keyword evidence="2" id="KW-0732">Signal</keyword>
<dbReference type="PATRIC" id="fig|1396.432.peg.58"/>
<evidence type="ECO:0000313" key="6">
    <source>
        <dbReference type="Proteomes" id="UP000613452"/>
    </source>
</evidence>
<comment type="caution">
    <text evidence="3">The sequence shown here is derived from an EMBL/GenBank/DDBJ whole genome shotgun (WGS) entry which is preliminary data.</text>
</comment>
<reference evidence="3 5" key="1">
    <citation type="submission" date="2015-12" db="EMBL/GenBank/DDBJ databases">
        <title>Bacillus cereus Group isolate.</title>
        <authorList>
            <person name="Kovac J."/>
        </authorList>
    </citation>
    <scope>NUCLEOTIDE SEQUENCE [LARGE SCALE GENOMIC DNA]</scope>
    <source>
        <strain evidence="3 5">FSL W8-0275</strain>
    </source>
</reference>
<dbReference type="Proteomes" id="UP000075591">
    <property type="component" value="Unassembled WGS sequence"/>
</dbReference>
<proteinExistence type="predicted"/>
<dbReference type="EMBL" id="JAEFBZ010000001">
    <property type="protein sequence ID" value="MBK1606886.1"/>
    <property type="molecule type" value="Genomic_DNA"/>
</dbReference>
<feature type="region of interest" description="Disordered" evidence="1">
    <location>
        <begin position="150"/>
        <end position="173"/>
    </location>
</feature>
<feature type="signal peptide" evidence="2">
    <location>
        <begin position="1"/>
        <end position="22"/>
    </location>
</feature>
<dbReference type="AlphaFoldDB" id="A0A150AUA0"/>
<dbReference type="EMBL" id="LOMT01000161">
    <property type="protein sequence ID" value="KXX85059.1"/>
    <property type="molecule type" value="Genomic_DNA"/>
</dbReference>
<evidence type="ECO:0000313" key="4">
    <source>
        <dbReference type="EMBL" id="MBK1606886.1"/>
    </source>
</evidence>
<sequence>MKKIFIAILLAAACIIFTGCSANMKAVEQETKDKLENSKLEPYIENVTYEAGEKEDGETPVNIKVNVNEKFSDLSNMDKYAIMNDVFKKITESYNLVSCGGNNTCRYQNLQLSYDDDTFFMNIFDEVLVINDLETYTKGDYELDIDRKNQKTKSSNDTYKANSNNASTSAPQNEQFASNGINYKVIFAFMKEQYNIVTNNDENYIPEVHDPQVAKLAAKRFGISEQEAGDIYVNVQMDAFR</sequence>
<evidence type="ECO:0000313" key="5">
    <source>
        <dbReference type="Proteomes" id="UP000075591"/>
    </source>
</evidence>
<feature type="chain" id="PRO_5043960467" description="Lipoprotein" evidence="2">
    <location>
        <begin position="23"/>
        <end position="241"/>
    </location>
</feature>
<protein>
    <recommendedName>
        <fullName evidence="7">Lipoprotein</fullName>
    </recommendedName>
</protein>
<evidence type="ECO:0000256" key="1">
    <source>
        <dbReference type="SAM" id="MobiDB-lite"/>
    </source>
</evidence>
<evidence type="ECO:0000256" key="2">
    <source>
        <dbReference type="SAM" id="SignalP"/>
    </source>
</evidence>
<reference evidence="4 6" key="2">
    <citation type="submission" date="2020-12" db="EMBL/GenBank/DDBJ databases">
        <title>Genome assembly for a thermostable protease producing Bacillus cereus MAKP1 strain isolated from chicken gut.</title>
        <authorList>
            <person name="Malaviya A."/>
        </authorList>
    </citation>
    <scope>NUCLEOTIDE SEQUENCE [LARGE SCALE GENOMIC DNA]</scope>
    <source>
        <strain evidence="4 6">MAKP1</strain>
    </source>
</reference>